<evidence type="ECO:0000256" key="2">
    <source>
        <dbReference type="ARBA" id="ARBA00023125"/>
    </source>
</evidence>
<name>A0A1H8BFY0_9SPHI</name>
<dbReference type="GO" id="GO:0043565">
    <property type="term" value="F:sequence-specific DNA binding"/>
    <property type="evidence" value="ECO:0007669"/>
    <property type="project" value="InterPro"/>
</dbReference>
<sequence>MPPTGKFQRFKAVPAIDLIILPLYTFCYIKAICIFVIQMIKRNLKHTFSLLNVDYVRLNSKWNYRNVISPYYRIYYIDDGEGEISDAASSLKLEPGYLYIIPSFTLCNLGCSDYLGQFFVQFFEDSIDGSSLFANNRAVLKTKATEMDINLFNRLLEINPGRGINRSDNPQVYEKDIYYKEYQELNNQQNTSTYLETQGILMMLTAKFLNPQLFKSPEHKLIPVKIAETLNYILVNLHLDLSVQLLASRANQNVDYFSRQFKQHTGTRPLNYINEKRVERAQYLMATSRMSYSEICTQTGFDNLSYFSKTFKKLTGMSPSEYRKQMYQVGFNH</sequence>
<dbReference type="PROSITE" id="PS01124">
    <property type="entry name" value="HTH_ARAC_FAMILY_2"/>
    <property type="match status" value="1"/>
</dbReference>
<keyword evidence="7" id="KW-1185">Reference proteome</keyword>
<keyword evidence="4" id="KW-0812">Transmembrane</keyword>
<keyword evidence="4" id="KW-1133">Transmembrane helix</keyword>
<dbReference type="InterPro" id="IPR020449">
    <property type="entry name" value="Tscrpt_reg_AraC-type_HTH"/>
</dbReference>
<dbReference type="PANTHER" id="PTHR43280:SF28">
    <property type="entry name" value="HTH-TYPE TRANSCRIPTIONAL ACTIVATOR RHAS"/>
    <property type="match status" value="1"/>
</dbReference>
<evidence type="ECO:0000313" key="7">
    <source>
        <dbReference type="Proteomes" id="UP000198942"/>
    </source>
</evidence>
<dbReference type="GO" id="GO:0003700">
    <property type="term" value="F:DNA-binding transcription factor activity"/>
    <property type="evidence" value="ECO:0007669"/>
    <property type="project" value="InterPro"/>
</dbReference>
<dbReference type="Gene3D" id="1.10.10.60">
    <property type="entry name" value="Homeodomain-like"/>
    <property type="match status" value="2"/>
</dbReference>
<evidence type="ECO:0000256" key="3">
    <source>
        <dbReference type="ARBA" id="ARBA00023163"/>
    </source>
</evidence>
<dbReference type="EMBL" id="FOCL01000001">
    <property type="protein sequence ID" value="SEM81850.1"/>
    <property type="molecule type" value="Genomic_DNA"/>
</dbReference>
<gene>
    <name evidence="6" type="ORF">SAMN05192574_101906</name>
</gene>
<protein>
    <submittedName>
        <fullName evidence="6">AraC-type DNA-binding protein</fullName>
    </submittedName>
</protein>
<dbReference type="AlphaFoldDB" id="A0A1H8BFY0"/>
<keyword evidence="1" id="KW-0805">Transcription regulation</keyword>
<dbReference type="PANTHER" id="PTHR43280">
    <property type="entry name" value="ARAC-FAMILY TRANSCRIPTIONAL REGULATOR"/>
    <property type="match status" value="1"/>
</dbReference>
<dbReference type="STRING" id="551995.SAMN05192574_101906"/>
<evidence type="ECO:0000313" key="6">
    <source>
        <dbReference type="EMBL" id="SEM81850.1"/>
    </source>
</evidence>
<dbReference type="PRINTS" id="PR00032">
    <property type="entry name" value="HTHARAC"/>
</dbReference>
<reference evidence="7" key="1">
    <citation type="submission" date="2016-10" db="EMBL/GenBank/DDBJ databases">
        <authorList>
            <person name="Varghese N."/>
            <person name="Submissions S."/>
        </authorList>
    </citation>
    <scope>NUCLEOTIDE SEQUENCE [LARGE SCALE GENOMIC DNA]</scope>
    <source>
        <strain evidence="7">Gh-48</strain>
    </source>
</reference>
<feature type="transmembrane region" description="Helical" evidence="4">
    <location>
        <begin position="12"/>
        <end position="37"/>
    </location>
</feature>
<keyword evidence="2 6" id="KW-0238">DNA-binding</keyword>
<dbReference type="Pfam" id="PF12833">
    <property type="entry name" value="HTH_18"/>
    <property type="match status" value="1"/>
</dbReference>
<organism evidence="6 7">
    <name type="scientific">Mucilaginibacter gossypiicola</name>
    <dbReference type="NCBI Taxonomy" id="551995"/>
    <lineage>
        <taxon>Bacteria</taxon>
        <taxon>Pseudomonadati</taxon>
        <taxon>Bacteroidota</taxon>
        <taxon>Sphingobacteriia</taxon>
        <taxon>Sphingobacteriales</taxon>
        <taxon>Sphingobacteriaceae</taxon>
        <taxon>Mucilaginibacter</taxon>
    </lineage>
</organism>
<keyword evidence="4" id="KW-0472">Membrane</keyword>
<evidence type="ECO:0000259" key="5">
    <source>
        <dbReference type="PROSITE" id="PS01124"/>
    </source>
</evidence>
<dbReference type="InterPro" id="IPR018060">
    <property type="entry name" value="HTH_AraC"/>
</dbReference>
<dbReference type="Proteomes" id="UP000198942">
    <property type="component" value="Unassembled WGS sequence"/>
</dbReference>
<feature type="domain" description="HTH araC/xylS-type" evidence="5">
    <location>
        <begin position="227"/>
        <end position="325"/>
    </location>
</feature>
<evidence type="ECO:0000256" key="4">
    <source>
        <dbReference type="SAM" id="Phobius"/>
    </source>
</evidence>
<accession>A0A1H8BFY0</accession>
<dbReference type="InterPro" id="IPR009057">
    <property type="entry name" value="Homeodomain-like_sf"/>
</dbReference>
<dbReference type="SUPFAM" id="SSF46689">
    <property type="entry name" value="Homeodomain-like"/>
    <property type="match status" value="2"/>
</dbReference>
<keyword evidence="3" id="KW-0804">Transcription</keyword>
<dbReference type="SMART" id="SM00342">
    <property type="entry name" value="HTH_ARAC"/>
    <property type="match status" value="1"/>
</dbReference>
<evidence type="ECO:0000256" key="1">
    <source>
        <dbReference type="ARBA" id="ARBA00023015"/>
    </source>
</evidence>
<proteinExistence type="predicted"/>